<dbReference type="GeneID" id="8620409"/>
<protein>
    <submittedName>
        <fullName evidence="1">Uncharacterized protein</fullName>
    </submittedName>
</protein>
<name>Q551W5_DICDI</name>
<dbReference type="VEuPathDB" id="AmoebaDB:DDB_G0276315"/>
<dbReference type="EMBL" id="AAFI02000014">
    <property type="protein sequence ID" value="EAL69304.1"/>
    <property type="molecule type" value="Genomic_DNA"/>
</dbReference>
<organism evidence="1 2">
    <name type="scientific">Dictyostelium discoideum</name>
    <name type="common">Social amoeba</name>
    <dbReference type="NCBI Taxonomy" id="44689"/>
    <lineage>
        <taxon>Eukaryota</taxon>
        <taxon>Amoebozoa</taxon>
        <taxon>Evosea</taxon>
        <taxon>Eumycetozoa</taxon>
        <taxon>Dictyostelia</taxon>
        <taxon>Dictyosteliales</taxon>
        <taxon>Dictyosteliaceae</taxon>
        <taxon>Dictyostelium</taxon>
    </lineage>
</organism>
<dbReference type="KEGG" id="ddi:DDB_G0276315"/>
<keyword evidence="2" id="KW-1185">Reference proteome</keyword>
<evidence type="ECO:0000313" key="1">
    <source>
        <dbReference type="EMBL" id="EAL69304.1"/>
    </source>
</evidence>
<comment type="caution">
    <text evidence="1">The sequence shown here is derived from an EMBL/GenBank/DDBJ whole genome shotgun (WGS) entry which is preliminary data.</text>
</comment>
<evidence type="ECO:0000313" key="2">
    <source>
        <dbReference type="Proteomes" id="UP000002195"/>
    </source>
</evidence>
<accession>Q551W5</accession>
<sequence length="91" mass="10473">MVGRVMHIVCCVNKFIGYYIVPNDIQFKNRNCSSSSGGSGGGNAIQTSRFKLFIKDHDYDEDEDEDDDDDDDVMMKKMVAIKKMKIMIKYY</sequence>
<dbReference type="Proteomes" id="UP000002195">
    <property type="component" value="Unassembled WGS sequence"/>
</dbReference>
<dbReference type="AlphaFoldDB" id="Q551W5"/>
<reference evidence="1 2" key="1">
    <citation type="journal article" date="2005" name="Nature">
        <title>The genome of the social amoeba Dictyostelium discoideum.</title>
        <authorList>
            <consortium name="The Dictyostelium discoideum Sequencing Consortium"/>
            <person name="Eichinger L."/>
            <person name="Pachebat J.A."/>
            <person name="Glockner G."/>
            <person name="Rajandream M.A."/>
            <person name="Sucgang R."/>
            <person name="Berriman M."/>
            <person name="Song J."/>
            <person name="Olsen R."/>
            <person name="Szafranski K."/>
            <person name="Xu Q."/>
            <person name="Tunggal B."/>
            <person name="Kummerfeld S."/>
            <person name="Madera M."/>
            <person name="Konfortov B.A."/>
            <person name="Rivero F."/>
            <person name="Bankier A.T."/>
            <person name="Lehmann R."/>
            <person name="Hamlin N."/>
            <person name="Davies R."/>
            <person name="Gaudet P."/>
            <person name="Fey P."/>
            <person name="Pilcher K."/>
            <person name="Chen G."/>
            <person name="Saunders D."/>
            <person name="Sodergren E."/>
            <person name="Davis P."/>
            <person name="Kerhornou A."/>
            <person name="Nie X."/>
            <person name="Hall N."/>
            <person name="Anjard C."/>
            <person name="Hemphill L."/>
            <person name="Bason N."/>
            <person name="Farbrother P."/>
            <person name="Desany B."/>
            <person name="Just E."/>
            <person name="Morio T."/>
            <person name="Rost R."/>
            <person name="Churcher C."/>
            <person name="Cooper J."/>
            <person name="Haydock S."/>
            <person name="van Driessche N."/>
            <person name="Cronin A."/>
            <person name="Goodhead I."/>
            <person name="Muzny D."/>
            <person name="Mourier T."/>
            <person name="Pain A."/>
            <person name="Lu M."/>
            <person name="Harper D."/>
            <person name="Lindsay R."/>
            <person name="Hauser H."/>
            <person name="James K."/>
            <person name="Quiles M."/>
            <person name="Madan Babu M."/>
            <person name="Saito T."/>
            <person name="Buchrieser C."/>
            <person name="Wardroper A."/>
            <person name="Felder M."/>
            <person name="Thangavelu M."/>
            <person name="Johnson D."/>
            <person name="Knights A."/>
            <person name="Loulseged H."/>
            <person name="Mungall K."/>
            <person name="Oliver K."/>
            <person name="Price C."/>
            <person name="Quail M.A."/>
            <person name="Urushihara H."/>
            <person name="Hernandez J."/>
            <person name="Rabbinowitsch E."/>
            <person name="Steffen D."/>
            <person name="Sanders M."/>
            <person name="Ma J."/>
            <person name="Kohara Y."/>
            <person name="Sharp S."/>
            <person name="Simmonds M."/>
            <person name="Spiegler S."/>
            <person name="Tivey A."/>
            <person name="Sugano S."/>
            <person name="White B."/>
            <person name="Walker D."/>
            <person name="Woodward J."/>
            <person name="Winckler T."/>
            <person name="Tanaka Y."/>
            <person name="Shaulsky G."/>
            <person name="Schleicher M."/>
            <person name="Weinstock G."/>
            <person name="Rosenthal A."/>
            <person name="Cox E.C."/>
            <person name="Chisholm R.L."/>
            <person name="Gibbs R."/>
            <person name="Loomis W.F."/>
            <person name="Platzer M."/>
            <person name="Kay R.R."/>
            <person name="Williams J."/>
            <person name="Dear P.H."/>
            <person name="Noegel A.A."/>
            <person name="Barrell B."/>
            <person name="Kuspa A."/>
        </authorList>
    </citation>
    <scope>NUCLEOTIDE SEQUENCE [LARGE SCALE GENOMIC DNA]</scope>
    <source>
        <strain evidence="1 2">AX4</strain>
    </source>
</reference>
<dbReference type="HOGENOM" id="CLU_2431595_0_0_1"/>
<dbReference type="InParanoid" id="Q551W5"/>
<dbReference type="RefSeq" id="XP_643206.1">
    <property type="nucleotide sequence ID" value="XM_638114.1"/>
</dbReference>
<gene>
    <name evidence="1" type="ORF">DDB_G0276315</name>
</gene>
<dbReference type="PaxDb" id="44689-DDB0217776"/>
<dbReference type="dictyBase" id="DDB_G0276315"/>
<proteinExistence type="predicted"/>